<keyword evidence="3" id="KW-1185">Reference proteome</keyword>
<dbReference type="VEuPathDB" id="MicrosporidiaDB:ECANGB1_1550"/>
<evidence type="ECO:0000313" key="2">
    <source>
        <dbReference type="EMBL" id="ORD93790.1"/>
    </source>
</evidence>
<organism evidence="2 3">
    <name type="scientific">Enterospora canceri</name>
    <dbReference type="NCBI Taxonomy" id="1081671"/>
    <lineage>
        <taxon>Eukaryota</taxon>
        <taxon>Fungi</taxon>
        <taxon>Fungi incertae sedis</taxon>
        <taxon>Microsporidia</taxon>
        <taxon>Enterocytozoonidae</taxon>
        <taxon>Enterospora</taxon>
    </lineage>
</organism>
<evidence type="ECO:0000256" key="1">
    <source>
        <dbReference type="SAM" id="Coils"/>
    </source>
</evidence>
<dbReference type="OrthoDB" id="440324at2759"/>
<dbReference type="Proteomes" id="UP000192639">
    <property type="component" value="Unassembled WGS sequence"/>
</dbReference>
<evidence type="ECO:0000313" key="3">
    <source>
        <dbReference type="Proteomes" id="UP000192639"/>
    </source>
</evidence>
<name>A0A1Y1S5T7_9MICR</name>
<keyword evidence="1" id="KW-0175">Coiled coil</keyword>
<dbReference type="EMBL" id="LWDP01000048">
    <property type="protein sequence ID" value="ORD93790.1"/>
    <property type="molecule type" value="Genomic_DNA"/>
</dbReference>
<accession>A0A1Y1S5T7</accession>
<evidence type="ECO:0008006" key="4">
    <source>
        <dbReference type="Google" id="ProtNLM"/>
    </source>
</evidence>
<reference evidence="2 3" key="1">
    <citation type="journal article" date="2017" name="Environ. Microbiol.">
        <title>Decay of the glycolytic pathway and adaptation to intranuclear parasitism within Enterocytozoonidae microsporidia.</title>
        <authorList>
            <person name="Wiredu Boakye D."/>
            <person name="Jaroenlak P."/>
            <person name="Prachumwat A."/>
            <person name="Williams T.A."/>
            <person name="Bateman K.S."/>
            <person name="Itsathitphaisarn O."/>
            <person name="Sritunyalucksana K."/>
            <person name="Paszkiewicz K.H."/>
            <person name="Moore K.A."/>
            <person name="Stentiford G.D."/>
            <person name="Williams B.A."/>
        </authorList>
    </citation>
    <scope>NUCLEOTIDE SEQUENCE [LARGE SCALE GENOMIC DNA]</scope>
    <source>
        <strain evidence="2 3">GB1</strain>
    </source>
</reference>
<sequence length="86" mass="9993">MGKRKNKEEIKKLLELNSRIQQLNRDAAALDSEIFKNETAYLTMTKGMPITQDCEYYINGKIDRKTEEISNKTRIFNTSYPGCNDI</sequence>
<dbReference type="AlphaFoldDB" id="A0A1Y1S5T7"/>
<feature type="coiled-coil region" evidence="1">
    <location>
        <begin position="6"/>
        <end position="33"/>
    </location>
</feature>
<proteinExistence type="predicted"/>
<protein>
    <recommendedName>
        <fullName evidence="4">Chromatin modification-related protein EAF6</fullName>
    </recommendedName>
</protein>
<comment type="caution">
    <text evidence="2">The sequence shown here is derived from an EMBL/GenBank/DDBJ whole genome shotgun (WGS) entry which is preliminary data.</text>
</comment>
<gene>
    <name evidence="2" type="ORF">ECANGB1_1550</name>
</gene>